<evidence type="ECO:0000313" key="2">
    <source>
        <dbReference type="EMBL" id="KAK1585691.1"/>
    </source>
</evidence>
<feature type="region of interest" description="Disordered" evidence="1">
    <location>
        <begin position="172"/>
        <end position="210"/>
    </location>
</feature>
<sequence length="210" mass="23166">MAIVSSSWSGHNVLYVGVVTRKAINIGVQAWMECKDTFDFPQRMSVSTSGSMQFTDINRLDVLNPGEGPGLLEKYEDITLPGFDNFPELGSALEYLVMLFDDCVEKCDIAAVPKIWDSTAMTLDDTMDVPVFFVTQAYVNTKCVLTAFEPAGENLPPQKTDRRSKRSLKFRFIPSSPSSPGSFATCRERLVPPTRTSRPSLGPLTTVPNA</sequence>
<protein>
    <submittedName>
        <fullName evidence="2">Uncharacterized protein</fullName>
    </submittedName>
</protein>
<name>A0AAD8PX58_9PEZI</name>
<dbReference type="RefSeq" id="XP_060412708.1">
    <property type="nucleotide sequence ID" value="XM_060563838.1"/>
</dbReference>
<keyword evidence="3" id="KW-1185">Reference proteome</keyword>
<dbReference type="GeneID" id="85448078"/>
<proteinExistence type="predicted"/>
<accession>A0AAD8PX58</accession>
<reference evidence="2" key="1">
    <citation type="submission" date="2021-06" db="EMBL/GenBank/DDBJ databases">
        <title>Comparative genomics, transcriptomics and evolutionary studies reveal genomic signatures of adaptation to plant cell wall in hemibiotrophic fungi.</title>
        <authorList>
            <consortium name="DOE Joint Genome Institute"/>
            <person name="Baroncelli R."/>
            <person name="Diaz J.F."/>
            <person name="Benocci T."/>
            <person name="Peng M."/>
            <person name="Battaglia E."/>
            <person name="Haridas S."/>
            <person name="Andreopoulos W."/>
            <person name="Labutti K."/>
            <person name="Pangilinan J."/>
            <person name="Floch G.L."/>
            <person name="Makela M.R."/>
            <person name="Henrissat B."/>
            <person name="Grigoriev I.V."/>
            <person name="Crouch J.A."/>
            <person name="De Vries R.P."/>
            <person name="Sukno S.A."/>
            <person name="Thon M.R."/>
        </authorList>
    </citation>
    <scope>NUCLEOTIDE SEQUENCE</scope>
    <source>
        <strain evidence="2">CBS 125086</strain>
    </source>
</reference>
<organism evidence="2 3">
    <name type="scientific">Colletotrichum navitas</name>
    <dbReference type="NCBI Taxonomy" id="681940"/>
    <lineage>
        <taxon>Eukaryota</taxon>
        <taxon>Fungi</taxon>
        <taxon>Dikarya</taxon>
        <taxon>Ascomycota</taxon>
        <taxon>Pezizomycotina</taxon>
        <taxon>Sordariomycetes</taxon>
        <taxon>Hypocreomycetidae</taxon>
        <taxon>Glomerellales</taxon>
        <taxon>Glomerellaceae</taxon>
        <taxon>Colletotrichum</taxon>
        <taxon>Colletotrichum graminicola species complex</taxon>
    </lineage>
</organism>
<evidence type="ECO:0000256" key="1">
    <source>
        <dbReference type="SAM" id="MobiDB-lite"/>
    </source>
</evidence>
<comment type="caution">
    <text evidence="2">The sequence shown here is derived from an EMBL/GenBank/DDBJ whole genome shotgun (WGS) entry which is preliminary data.</text>
</comment>
<dbReference type="AlphaFoldDB" id="A0AAD8PX58"/>
<gene>
    <name evidence="2" type="ORF">LY79DRAFT_670887</name>
</gene>
<dbReference type="Proteomes" id="UP001230504">
    <property type="component" value="Unassembled WGS sequence"/>
</dbReference>
<dbReference type="EMBL" id="JAHLJV010000042">
    <property type="protein sequence ID" value="KAK1585691.1"/>
    <property type="molecule type" value="Genomic_DNA"/>
</dbReference>
<evidence type="ECO:0000313" key="3">
    <source>
        <dbReference type="Proteomes" id="UP001230504"/>
    </source>
</evidence>